<keyword evidence="2" id="KW-1185">Reference proteome</keyword>
<organism evidence="1 2">
    <name type="scientific">Cichorium intybus</name>
    <name type="common">Chicory</name>
    <dbReference type="NCBI Taxonomy" id="13427"/>
    <lineage>
        <taxon>Eukaryota</taxon>
        <taxon>Viridiplantae</taxon>
        <taxon>Streptophyta</taxon>
        <taxon>Embryophyta</taxon>
        <taxon>Tracheophyta</taxon>
        <taxon>Spermatophyta</taxon>
        <taxon>Magnoliopsida</taxon>
        <taxon>eudicotyledons</taxon>
        <taxon>Gunneridae</taxon>
        <taxon>Pentapetalae</taxon>
        <taxon>asterids</taxon>
        <taxon>campanulids</taxon>
        <taxon>Asterales</taxon>
        <taxon>Asteraceae</taxon>
        <taxon>Cichorioideae</taxon>
        <taxon>Cichorieae</taxon>
        <taxon>Cichoriinae</taxon>
        <taxon>Cichorium</taxon>
    </lineage>
</organism>
<evidence type="ECO:0000313" key="1">
    <source>
        <dbReference type="EMBL" id="KAI3767075.1"/>
    </source>
</evidence>
<sequence length="116" mass="13428">MDKCTCKVGHIGCDPQLYFHEIPISTFQKLGRIRLLIASDALWFCLGRPYSPLSTRRLIICATSGQPLKLFTYRSDCCSFSEEFVRIIFLKNFNFRDFLMHVCVICRLHNAEALNC</sequence>
<evidence type="ECO:0000313" key="2">
    <source>
        <dbReference type="Proteomes" id="UP001055811"/>
    </source>
</evidence>
<proteinExistence type="predicted"/>
<dbReference type="EMBL" id="CM042011">
    <property type="protein sequence ID" value="KAI3767075.1"/>
    <property type="molecule type" value="Genomic_DNA"/>
</dbReference>
<accession>A0ACB9F862</accession>
<dbReference type="Proteomes" id="UP001055811">
    <property type="component" value="Linkage Group LG03"/>
</dbReference>
<gene>
    <name evidence="1" type="ORF">L2E82_17158</name>
</gene>
<comment type="caution">
    <text evidence="1">The sequence shown here is derived from an EMBL/GenBank/DDBJ whole genome shotgun (WGS) entry which is preliminary data.</text>
</comment>
<reference evidence="2" key="1">
    <citation type="journal article" date="2022" name="Mol. Ecol. Resour.">
        <title>The genomes of chicory, endive, great burdock and yacon provide insights into Asteraceae palaeo-polyploidization history and plant inulin production.</title>
        <authorList>
            <person name="Fan W."/>
            <person name="Wang S."/>
            <person name="Wang H."/>
            <person name="Wang A."/>
            <person name="Jiang F."/>
            <person name="Liu H."/>
            <person name="Zhao H."/>
            <person name="Xu D."/>
            <person name="Zhang Y."/>
        </authorList>
    </citation>
    <scope>NUCLEOTIDE SEQUENCE [LARGE SCALE GENOMIC DNA]</scope>
    <source>
        <strain evidence="2">cv. Punajuju</strain>
    </source>
</reference>
<protein>
    <submittedName>
        <fullName evidence="1">Uncharacterized protein</fullName>
    </submittedName>
</protein>
<reference evidence="1 2" key="2">
    <citation type="journal article" date="2022" name="Mol. Ecol. Resour.">
        <title>The genomes of chicory, endive, great burdock and yacon provide insights into Asteraceae paleo-polyploidization history and plant inulin production.</title>
        <authorList>
            <person name="Fan W."/>
            <person name="Wang S."/>
            <person name="Wang H."/>
            <person name="Wang A."/>
            <person name="Jiang F."/>
            <person name="Liu H."/>
            <person name="Zhao H."/>
            <person name="Xu D."/>
            <person name="Zhang Y."/>
        </authorList>
    </citation>
    <scope>NUCLEOTIDE SEQUENCE [LARGE SCALE GENOMIC DNA]</scope>
    <source>
        <strain evidence="2">cv. Punajuju</strain>
        <tissue evidence="1">Leaves</tissue>
    </source>
</reference>
<name>A0ACB9F862_CICIN</name>